<dbReference type="Pfam" id="PF00636">
    <property type="entry name" value="Ribonuclease_3"/>
    <property type="match status" value="1"/>
</dbReference>
<name>A0A7S4V0H3_9STRA</name>
<dbReference type="GO" id="GO:0003723">
    <property type="term" value="F:RNA binding"/>
    <property type="evidence" value="ECO:0007669"/>
    <property type="project" value="UniProtKB-UniRule"/>
</dbReference>
<dbReference type="Gene3D" id="3.40.50.300">
    <property type="entry name" value="P-loop containing nucleotide triphosphate hydrolases"/>
    <property type="match status" value="2"/>
</dbReference>
<dbReference type="InterPro" id="IPR000999">
    <property type="entry name" value="RNase_III_dom"/>
</dbReference>
<dbReference type="Gene3D" id="3.30.160.380">
    <property type="entry name" value="Dicer dimerisation domain"/>
    <property type="match status" value="1"/>
</dbReference>
<dbReference type="GO" id="GO:0005524">
    <property type="term" value="F:ATP binding"/>
    <property type="evidence" value="ECO:0007669"/>
    <property type="project" value="UniProtKB-KW"/>
</dbReference>
<organism evidence="12">
    <name type="scientific">Ditylum brightwellii</name>
    <dbReference type="NCBI Taxonomy" id="49249"/>
    <lineage>
        <taxon>Eukaryota</taxon>
        <taxon>Sar</taxon>
        <taxon>Stramenopiles</taxon>
        <taxon>Ochrophyta</taxon>
        <taxon>Bacillariophyta</taxon>
        <taxon>Mediophyceae</taxon>
        <taxon>Lithodesmiophycidae</taxon>
        <taxon>Lithodesmiales</taxon>
        <taxon>Lithodesmiaceae</taxon>
        <taxon>Ditylum</taxon>
    </lineage>
</organism>
<evidence type="ECO:0000256" key="6">
    <source>
        <dbReference type="PROSITE-ProRule" id="PRU00657"/>
    </source>
</evidence>
<dbReference type="PROSITE" id="PS51194">
    <property type="entry name" value="HELICASE_CTER"/>
    <property type="match status" value="1"/>
</dbReference>
<dbReference type="Pfam" id="PF03368">
    <property type="entry name" value="Dicer_dimer"/>
    <property type="match status" value="1"/>
</dbReference>
<keyword evidence="6" id="KW-0694">RNA-binding</keyword>
<feature type="domain" description="Helicase ATP-binding" evidence="9">
    <location>
        <begin position="1"/>
        <end position="88"/>
    </location>
</feature>
<feature type="domain" description="RNase III" evidence="8">
    <location>
        <begin position="964"/>
        <end position="1112"/>
    </location>
</feature>
<dbReference type="GO" id="GO:0004525">
    <property type="term" value="F:ribonuclease III activity"/>
    <property type="evidence" value="ECO:0007669"/>
    <property type="project" value="InterPro"/>
</dbReference>
<evidence type="ECO:0000256" key="7">
    <source>
        <dbReference type="SAM" id="MobiDB-lite"/>
    </source>
</evidence>
<keyword evidence="2" id="KW-0547">Nucleotide-binding</keyword>
<evidence type="ECO:0000256" key="4">
    <source>
        <dbReference type="ARBA" id="ARBA00022806"/>
    </source>
</evidence>
<feature type="compositionally biased region" description="Polar residues" evidence="7">
    <location>
        <begin position="123"/>
        <end position="132"/>
    </location>
</feature>
<feature type="region of interest" description="Disordered" evidence="7">
    <location>
        <begin position="102"/>
        <end position="133"/>
    </location>
</feature>
<dbReference type="SUPFAM" id="SSF52540">
    <property type="entry name" value="P-loop containing nucleoside triphosphate hydrolases"/>
    <property type="match status" value="1"/>
</dbReference>
<evidence type="ECO:0008006" key="13">
    <source>
        <dbReference type="Google" id="ProtNLM"/>
    </source>
</evidence>
<dbReference type="InterPro" id="IPR027417">
    <property type="entry name" value="P-loop_NTPase"/>
</dbReference>
<dbReference type="GO" id="GO:0031047">
    <property type="term" value="P:regulatory ncRNA-mediated gene silencing"/>
    <property type="evidence" value="ECO:0007669"/>
    <property type="project" value="UniProtKB-ARBA"/>
</dbReference>
<evidence type="ECO:0000256" key="5">
    <source>
        <dbReference type="ARBA" id="ARBA00022840"/>
    </source>
</evidence>
<evidence type="ECO:0000256" key="2">
    <source>
        <dbReference type="ARBA" id="ARBA00022741"/>
    </source>
</evidence>
<gene>
    <name evidence="12" type="ORF">DBRI00130_LOCUS20076</name>
</gene>
<dbReference type="SUPFAM" id="SSF69065">
    <property type="entry name" value="RNase III domain-like"/>
    <property type="match status" value="2"/>
</dbReference>
<protein>
    <recommendedName>
        <fullName evidence="13">Dicer-like protein 1</fullName>
    </recommendedName>
</protein>
<sequence>MEHIYSTGDAFNLSNVNLLVLDECHYATGNHGYAQIMDVFYHRSQSIKDGMLDKDEIQHRPRILGLTASPIINVKKTSALSEERLQLLMNKLETKLDAKIVGFPSSHPSSPNDDGTESKAFKVQQSSSSMQHQEVDEHLIHYNSSTHFFSPFPSHDDDSDENSNGKSALGIHKSRKRELNQLKHLYEELGPLVTGEYCMKLAQELSRSRFEGESAEEYKKMVQRLQFLSEFCLRQCHDGSHECEKTRGCDWNSKDKCGRTDKLVALEKLLDSLLSNGAIPDRDERGETEKANIDILSEKVGLIFVERRMTAIALYNYFKNRQSNDQKDSADIAGRNYSANDSGGANITCDMLVRQSHQIFKYLHFIHKMGNNSIEGEEQSKQLESEWLHQTKSVRSVLDKLRRGETNLLIATSVVEEGVDVAACSFVIVFDGIKTTKGYVQMKGRARQKNAIFCCFQDVNPSSPPPPVALEDAQEVEKVVTGFLERRQNICKPSVPTLTNLPFSQSSPPEESALRAGEYCTEVARVDLRSAKSVLNQFFLALPLDQLARSSRETMMMQLPIYSDTTLTLPSHLPSSIRHVSLPDEYCIEKKKTEEMLALMALVRLHKLKLLNNNLLPLKRKDLLNVVYSKVLPKLHPAPVPPSRIMPPTSSEMSTRVYIYSVLQSGEYFDQHDKVLKGLKRHLGISSTEALPAIRSFSFDHSELGLVSCHLGKQREVKMNDEEWLQCANFYSVLINARWRRRTGRKHFAYRSDGSTFSNVVPPFIVVSLTENGCLDWIRMKKITEEYSSSETERASAITSLKEPRLWSPKYDPNVTYIAFSNSCMTCNEPFPDPDEEVKTYFDYFLKRRSFKVNPNCQLFNVQRLWNLPRKFQVPSRLQEGVCSYKSAEQKRRKLQDVDIQEGESNYCSGLTRVLLPQEACIEAPLADASLFLHCVMLPQILYHLDRWCTAKGLISHCIERSPEFGEYLNHIEMDLVLEALTANSCALEGYSYDRLEYLGDAVLKVLHTDALLHSPILREWIACLHEGDLSTLRSAMGCNERLKDAAVGAGIDKYILHVPLARGLWIPHGLQAEIRDQNGTSIVETETFPPSMKVCADVIEALLGLVYLDFGLIAANGVALCLGITIPQDPQNKSNVNVEALRPELQQIAMSFLGIEHFRNNALLKEALTHASFINTDVPSYQKMEWVGDAVLTLAVREWAFRKYDNLPVATLVVIETTIVCNETLAYLAWRKGLQCAIQHCDPSLPGRIEHFALGIQPEELGLWGTDPPKILADVVEALLGAVHTELGFLKGQSTSLFVLSPMMDAISEKICINSSGIVVANAGAMMHPKQQLFQLANFLKVRTMREHEFATRFHKPKPIWCSGKWSMASTHGDSAVCHVSCFGIDIIALSESYSSVAQNRACAVAAEFLFHHPNLMKEISLLSASLAKDE</sequence>
<dbReference type="Gene3D" id="1.10.1520.10">
    <property type="entry name" value="Ribonuclease III domain"/>
    <property type="match status" value="2"/>
</dbReference>
<dbReference type="PROSITE" id="PS50142">
    <property type="entry name" value="RNASE_3_2"/>
    <property type="match status" value="2"/>
</dbReference>
<feature type="region of interest" description="Disordered" evidence="7">
    <location>
        <begin position="150"/>
        <end position="172"/>
    </location>
</feature>
<dbReference type="InterPro" id="IPR036389">
    <property type="entry name" value="RNase_III_sf"/>
</dbReference>
<feature type="domain" description="Dicer dsRNA-binding fold" evidence="11">
    <location>
        <begin position="531"/>
        <end position="625"/>
    </location>
</feature>
<dbReference type="InterPro" id="IPR038248">
    <property type="entry name" value="Dicer_dimer_sf"/>
</dbReference>
<evidence type="ECO:0000259" key="8">
    <source>
        <dbReference type="PROSITE" id="PS50142"/>
    </source>
</evidence>
<keyword evidence="5" id="KW-0067">ATP-binding</keyword>
<evidence type="ECO:0000259" key="10">
    <source>
        <dbReference type="PROSITE" id="PS51194"/>
    </source>
</evidence>
<evidence type="ECO:0000313" key="12">
    <source>
        <dbReference type="EMBL" id="CAE4617078.1"/>
    </source>
</evidence>
<dbReference type="Pfam" id="PF00271">
    <property type="entry name" value="Helicase_C"/>
    <property type="match status" value="1"/>
</dbReference>
<dbReference type="PROSITE" id="PS00517">
    <property type="entry name" value="RNASE_3_1"/>
    <property type="match status" value="2"/>
</dbReference>
<reference evidence="12" key="1">
    <citation type="submission" date="2021-01" db="EMBL/GenBank/DDBJ databases">
        <authorList>
            <person name="Corre E."/>
            <person name="Pelletier E."/>
            <person name="Niang G."/>
            <person name="Scheremetjew M."/>
            <person name="Finn R."/>
            <person name="Kale V."/>
            <person name="Holt S."/>
            <person name="Cochrane G."/>
            <person name="Meng A."/>
            <person name="Brown T."/>
            <person name="Cohen L."/>
        </authorList>
    </citation>
    <scope>NUCLEOTIDE SEQUENCE</scope>
    <source>
        <strain evidence="12">GSO104</strain>
    </source>
</reference>
<dbReference type="Pfam" id="PF14622">
    <property type="entry name" value="Ribonucleas_3_3"/>
    <property type="match status" value="1"/>
</dbReference>
<dbReference type="SMART" id="SM00490">
    <property type="entry name" value="HELICc"/>
    <property type="match status" value="1"/>
</dbReference>
<evidence type="ECO:0000259" key="11">
    <source>
        <dbReference type="PROSITE" id="PS51327"/>
    </source>
</evidence>
<feature type="domain" description="Helicase C-terminal" evidence="10">
    <location>
        <begin position="292"/>
        <end position="502"/>
    </location>
</feature>
<proteinExistence type="inferred from homology"/>
<keyword evidence="3" id="KW-0378">Hydrolase</keyword>
<keyword evidence="1" id="KW-0677">Repeat</keyword>
<evidence type="ECO:0000259" key="9">
    <source>
        <dbReference type="PROSITE" id="PS51192"/>
    </source>
</evidence>
<evidence type="ECO:0000256" key="1">
    <source>
        <dbReference type="ARBA" id="ARBA00022737"/>
    </source>
</evidence>
<evidence type="ECO:0000256" key="3">
    <source>
        <dbReference type="ARBA" id="ARBA00022801"/>
    </source>
</evidence>
<dbReference type="PANTHER" id="PTHR14950:SF37">
    <property type="entry name" value="ENDORIBONUCLEASE DICER"/>
    <property type="match status" value="1"/>
</dbReference>
<accession>A0A7S4V0H3</accession>
<keyword evidence="4" id="KW-0347">Helicase</keyword>
<dbReference type="PROSITE" id="PS51192">
    <property type="entry name" value="HELICASE_ATP_BIND_1"/>
    <property type="match status" value="1"/>
</dbReference>
<feature type="domain" description="RNase III" evidence="8">
    <location>
        <begin position="1142"/>
        <end position="1289"/>
    </location>
</feature>
<dbReference type="PROSITE" id="PS51327">
    <property type="entry name" value="DICER_DSRBF"/>
    <property type="match status" value="1"/>
</dbReference>
<dbReference type="InterPro" id="IPR001650">
    <property type="entry name" value="Helicase_C-like"/>
</dbReference>
<dbReference type="PANTHER" id="PTHR14950">
    <property type="entry name" value="DICER-RELATED"/>
    <property type="match status" value="1"/>
</dbReference>
<dbReference type="EMBL" id="HBNS01025442">
    <property type="protein sequence ID" value="CAE4617078.1"/>
    <property type="molecule type" value="Transcribed_RNA"/>
</dbReference>
<dbReference type="GO" id="GO:0004386">
    <property type="term" value="F:helicase activity"/>
    <property type="evidence" value="ECO:0007669"/>
    <property type="project" value="UniProtKB-KW"/>
</dbReference>
<dbReference type="CDD" id="cd00593">
    <property type="entry name" value="RIBOc"/>
    <property type="match status" value="2"/>
</dbReference>
<dbReference type="GO" id="GO:0006396">
    <property type="term" value="P:RNA processing"/>
    <property type="evidence" value="ECO:0007669"/>
    <property type="project" value="InterPro"/>
</dbReference>
<dbReference type="SMART" id="SM00535">
    <property type="entry name" value="RIBOc"/>
    <property type="match status" value="2"/>
</dbReference>
<dbReference type="InterPro" id="IPR005034">
    <property type="entry name" value="Dicer_dimerisation"/>
</dbReference>
<dbReference type="InterPro" id="IPR014001">
    <property type="entry name" value="Helicase_ATP-bd"/>
</dbReference>
<comment type="similarity">
    <text evidence="6">Belongs to the helicase family. Dicer subfamily.</text>
</comment>